<reference evidence="3 4" key="1">
    <citation type="submission" date="2020-08" db="EMBL/GenBank/DDBJ databases">
        <title>Sequencing the genomes of 1000 actinobacteria strains.</title>
        <authorList>
            <person name="Klenk H.-P."/>
        </authorList>
    </citation>
    <scope>NUCLEOTIDE SEQUENCE [LARGE SCALE GENOMIC DNA]</scope>
    <source>
        <strain evidence="3 4">DSM 11053</strain>
    </source>
</reference>
<gene>
    <name evidence="3" type="ORF">FHX39_001003</name>
</gene>
<dbReference type="PROSITE" id="PS51186">
    <property type="entry name" value="GNAT"/>
    <property type="match status" value="1"/>
</dbReference>
<keyword evidence="1" id="KW-0812">Transmembrane</keyword>
<sequence>MTDGSRRVWRAAPGTLAAVVVFTVLAAGAVAGLAYLVYRRQGTPWIPGALALLAVLALLYAWRFGLHPRLVADDDGVHVRNPFSSRSFPWSEITLVAPGENGLVIGTDDEVAEAWCVQKSNAAIAQGRFTRADAVAHDLIDALELRDPPLEDRETGLRIRRARPDEARLLTRIERAASEERLEHLFLPEEFPYPVREVTTLWRQLLHDPAARVFVLVHADDDEALGLVAFAGAEVLHLAVVPHRTRLGYGSALLEFAVRQIHDGGEPEGGLWVLEGDAGTRAFYRRHGWTDTGQRRPSRYPPHPEELRMVKQVRSRPRRAA</sequence>
<evidence type="ECO:0000259" key="2">
    <source>
        <dbReference type="PROSITE" id="PS51186"/>
    </source>
</evidence>
<feature type="transmembrane region" description="Helical" evidence="1">
    <location>
        <begin position="44"/>
        <end position="62"/>
    </location>
</feature>
<dbReference type="RefSeq" id="WP_183337071.1">
    <property type="nucleotide sequence ID" value="NZ_JACHZG010000001.1"/>
</dbReference>
<dbReference type="EMBL" id="JACHZG010000001">
    <property type="protein sequence ID" value="MBB3326059.1"/>
    <property type="molecule type" value="Genomic_DNA"/>
</dbReference>
<evidence type="ECO:0000313" key="4">
    <source>
        <dbReference type="Proteomes" id="UP000565572"/>
    </source>
</evidence>
<name>A0A7W5P619_9ACTN</name>
<dbReference type="SUPFAM" id="SSF55729">
    <property type="entry name" value="Acyl-CoA N-acyltransferases (Nat)"/>
    <property type="match status" value="1"/>
</dbReference>
<dbReference type="Gene3D" id="3.40.630.30">
    <property type="match status" value="1"/>
</dbReference>
<dbReference type="CDD" id="cd04301">
    <property type="entry name" value="NAT_SF"/>
    <property type="match status" value="1"/>
</dbReference>
<proteinExistence type="predicted"/>
<dbReference type="GO" id="GO:0005840">
    <property type="term" value="C:ribosome"/>
    <property type="evidence" value="ECO:0007669"/>
    <property type="project" value="UniProtKB-KW"/>
</dbReference>
<dbReference type="Proteomes" id="UP000565572">
    <property type="component" value="Unassembled WGS sequence"/>
</dbReference>
<keyword evidence="3" id="KW-0687">Ribonucleoprotein</keyword>
<evidence type="ECO:0000313" key="3">
    <source>
        <dbReference type="EMBL" id="MBB3326059.1"/>
    </source>
</evidence>
<feature type="domain" description="N-acetyltransferase" evidence="2">
    <location>
        <begin position="157"/>
        <end position="314"/>
    </location>
</feature>
<organism evidence="3 4">
    <name type="scientific">Microlunatus antarcticus</name>
    <dbReference type="NCBI Taxonomy" id="53388"/>
    <lineage>
        <taxon>Bacteria</taxon>
        <taxon>Bacillati</taxon>
        <taxon>Actinomycetota</taxon>
        <taxon>Actinomycetes</taxon>
        <taxon>Propionibacteriales</taxon>
        <taxon>Propionibacteriaceae</taxon>
        <taxon>Microlunatus</taxon>
    </lineage>
</organism>
<keyword evidence="1" id="KW-1133">Transmembrane helix</keyword>
<dbReference type="GO" id="GO:0016747">
    <property type="term" value="F:acyltransferase activity, transferring groups other than amino-acyl groups"/>
    <property type="evidence" value="ECO:0007669"/>
    <property type="project" value="InterPro"/>
</dbReference>
<evidence type="ECO:0000256" key="1">
    <source>
        <dbReference type="SAM" id="Phobius"/>
    </source>
</evidence>
<accession>A0A7W5P619</accession>
<dbReference type="AlphaFoldDB" id="A0A7W5P619"/>
<dbReference type="InterPro" id="IPR019692">
    <property type="entry name" value="CFP-6_PH"/>
</dbReference>
<feature type="transmembrane region" description="Helical" evidence="1">
    <location>
        <begin position="12"/>
        <end position="38"/>
    </location>
</feature>
<keyword evidence="4" id="KW-1185">Reference proteome</keyword>
<keyword evidence="3" id="KW-0689">Ribosomal protein</keyword>
<protein>
    <submittedName>
        <fullName evidence="3">Ribosomal protein S18 acetylase RimI-like enzyme</fullName>
    </submittedName>
</protein>
<comment type="caution">
    <text evidence="3">The sequence shown here is derived from an EMBL/GenBank/DDBJ whole genome shotgun (WGS) entry which is preliminary data.</text>
</comment>
<dbReference type="Pfam" id="PF10756">
    <property type="entry name" value="bPH_6"/>
    <property type="match status" value="1"/>
</dbReference>
<dbReference type="Pfam" id="PF00583">
    <property type="entry name" value="Acetyltransf_1"/>
    <property type="match status" value="1"/>
</dbReference>
<dbReference type="InterPro" id="IPR016181">
    <property type="entry name" value="Acyl_CoA_acyltransferase"/>
</dbReference>
<keyword evidence="1" id="KW-0472">Membrane</keyword>
<dbReference type="InterPro" id="IPR000182">
    <property type="entry name" value="GNAT_dom"/>
</dbReference>